<name>A0A061R149_9CHLO</name>
<keyword evidence="1" id="KW-0732">Signal</keyword>
<gene>
    <name evidence="2" type="ORF">TSPGSL018_18697</name>
</gene>
<protein>
    <submittedName>
        <fullName evidence="2">Uncharacterized protein</fullName>
    </submittedName>
</protein>
<feature type="chain" id="PRO_5001609292" evidence="1">
    <location>
        <begin position="24"/>
        <end position="51"/>
    </location>
</feature>
<sequence length="51" mass="5836">MKKHHLMQLFLAPHLVMFHAVCSMVMLKLTEDASIEDGQRLPIPRRVAVPV</sequence>
<evidence type="ECO:0000256" key="1">
    <source>
        <dbReference type="SAM" id="SignalP"/>
    </source>
</evidence>
<dbReference type="EMBL" id="GBEZ01022580">
    <property type="protein sequence ID" value="JAC64266.1"/>
    <property type="molecule type" value="Transcribed_RNA"/>
</dbReference>
<proteinExistence type="predicted"/>
<feature type="signal peptide" evidence="1">
    <location>
        <begin position="1"/>
        <end position="23"/>
    </location>
</feature>
<accession>A0A061R149</accession>
<evidence type="ECO:0000313" key="2">
    <source>
        <dbReference type="EMBL" id="JAC64266.1"/>
    </source>
</evidence>
<organism evidence="2">
    <name type="scientific">Tetraselmis sp. GSL018</name>
    <dbReference type="NCBI Taxonomy" id="582737"/>
    <lineage>
        <taxon>Eukaryota</taxon>
        <taxon>Viridiplantae</taxon>
        <taxon>Chlorophyta</taxon>
        <taxon>core chlorophytes</taxon>
        <taxon>Chlorodendrophyceae</taxon>
        <taxon>Chlorodendrales</taxon>
        <taxon>Chlorodendraceae</taxon>
        <taxon>Tetraselmis</taxon>
    </lineage>
</organism>
<reference evidence="2" key="1">
    <citation type="submission" date="2014-05" db="EMBL/GenBank/DDBJ databases">
        <title>The transcriptome of the halophilic microalga Tetraselmis sp. GSL018 isolated from the Great Salt Lake, Utah.</title>
        <authorList>
            <person name="Jinkerson R.E."/>
            <person name="D'Adamo S."/>
            <person name="Posewitz M.C."/>
        </authorList>
    </citation>
    <scope>NUCLEOTIDE SEQUENCE</scope>
    <source>
        <strain evidence="2">GSL018</strain>
    </source>
</reference>
<dbReference type="AlphaFoldDB" id="A0A061R149"/>